<comment type="subcellular location">
    <subcellularLocation>
        <location evidence="1">Mitochondrion inner membrane</location>
        <topology evidence="1">Multi-pass membrane protein</topology>
    </subcellularLocation>
</comment>
<evidence type="ECO:0000313" key="11">
    <source>
        <dbReference type="EMBL" id="GMM33471.1"/>
    </source>
</evidence>
<keyword evidence="7" id="KW-0496">Mitochondrion</keyword>
<name>A0AAV5QFG5_9ASCO</name>
<sequence length="307" mass="34606">MGKSSLETSDSLFYKPVIAGSLSGMAVRFVISPLDVVKIRLQLERNMKNNQSTTATNVIKSILRKEGALAFWKGNLPAEIMYLLYGGTQFSAYSFVKNTAMKDSGIPKDFQSLICGGLSGCTATIVSYPFDTLRTRLAADKHKGFNHILKVIDDIRTKESARGFYQGLKPTIYQVFILTGLSFWTYNRLREFQQEYEKINDKDSMIIPISGFIAGCFSKAAVFPLDSVKRRLQVRGSSSLTKQNEYRHLAAQKDVYNSKNIWKIWTRIVQTEGLIGLYRGCGIAIIKSGPASSLSFTFYEFFMRYLT</sequence>
<evidence type="ECO:0000313" key="12">
    <source>
        <dbReference type="Proteomes" id="UP001360560"/>
    </source>
</evidence>
<dbReference type="GO" id="GO:0055085">
    <property type="term" value="P:transmembrane transport"/>
    <property type="evidence" value="ECO:0007669"/>
    <property type="project" value="InterPro"/>
</dbReference>
<dbReference type="PROSITE" id="PS50920">
    <property type="entry name" value="SOLCAR"/>
    <property type="match status" value="3"/>
</dbReference>
<dbReference type="Gene3D" id="1.50.40.10">
    <property type="entry name" value="Mitochondrial carrier domain"/>
    <property type="match status" value="1"/>
</dbReference>
<dbReference type="InterPro" id="IPR023395">
    <property type="entry name" value="MCP_dom_sf"/>
</dbReference>
<evidence type="ECO:0000256" key="10">
    <source>
        <dbReference type="RuleBase" id="RU000488"/>
    </source>
</evidence>
<dbReference type="InterPro" id="IPR002067">
    <property type="entry name" value="MCP"/>
</dbReference>
<comment type="caution">
    <text evidence="11">The sequence shown here is derived from an EMBL/GenBank/DDBJ whole genome shotgun (WGS) entry which is preliminary data.</text>
</comment>
<evidence type="ECO:0000256" key="9">
    <source>
        <dbReference type="PROSITE-ProRule" id="PRU00282"/>
    </source>
</evidence>
<dbReference type="Proteomes" id="UP001360560">
    <property type="component" value="Unassembled WGS sequence"/>
</dbReference>
<evidence type="ECO:0000256" key="6">
    <source>
        <dbReference type="ARBA" id="ARBA00022989"/>
    </source>
</evidence>
<keyword evidence="5" id="KW-0999">Mitochondrion inner membrane</keyword>
<dbReference type="PRINTS" id="PR00926">
    <property type="entry name" value="MITOCARRIER"/>
</dbReference>
<keyword evidence="6" id="KW-1133">Transmembrane helix</keyword>
<keyword evidence="12" id="KW-1185">Reference proteome</keyword>
<reference evidence="11 12" key="1">
    <citation type="journal article" date="2023" name="Elife">
        <title>Identification of key yeast species and microbe-microbe interactions impacting larval growth of Drosophila in the wild.</title>
        <authorList>
            <person name="Mure A."/>
            <person name="Sugiura Y."/>
            <person name="Maeda R."/>
            <person name="Honda K."/>
            <person name="Sakurai N."/>
            <person name="Takahashi Y."/>
            <person name="Watada M."/>
            <person name="Katoh T."/>
            <person name="Gotoh A."/>
            <person name="Gotoh Y."/>
            <person name="Taniguchi I."/>
            <person name="Nakamura K."/>
            <person name="Hayashi T."/>
            <person name="Katayama T."/>
            <person name="Uemura T."/>
            <person name="Hattori Y."/>
        </authorList>
    </citation>
    <scope>NUCLEOTIDE SEQUENCE [LARGE SCALE GENOMIC DNA]</scope>
    <source>
        <strain evidence="11 12">SC-9</strain>
    </source>
</reference>
<accession>A0AAV5QFG5</accession>
<dbReference type="RefSeq" id="XP_064850471.1">
    <property type="nucleotide sequence ID" value="XM_064994399.1"/>
</dbReference>
<keyword evidence="8 9" id="KW-0472">Membrane</keyword>
<evidence type="ECO:0000256" key="2">
    <source>
        <dbReference type="ARBA" id="ARBA00022448"/>
    </source>
</evidence>
<dbReference type="InterPro" id="IPR018108">
    <property type="entry name" value="MCP_transmembrane"/>
</dbReference>
<evidence type="ECO:0000256" key="4">
    <source>
        <dbReference type="ARBA" id="ARBA00022737"/>
    </source>
</evidence>
<evidence type="ECO:0000256" key="7">
    <source>
        <dbReference type="ARBA" id="ARBA00023128"/>
    </source>
</evidence>
<protein>
    <submittedName>
        <fullName evidence="11">Thiamine transporter</fullName>
    </submittedName>
</protein>
<evidence type="ECO:0000256" key="5">
    <source>
        <dbReference type="ARBA" id="ARBA00022792"/>
    </source>
</evidence>
<dbReference type="PANTHER" id="PTHR24089">
    <property type="entry name" value="SOLUTE CARRIER FAMILY 25"/>
    <property type="match status" value="1"/>
</dbReference>
<keyword evidence="4" id="KW-0677">Repeat</keyword>
<comment type="similarity">
    <text evidence="10">Belongs to the mitochondrial carrier (TC 2.A.29) family.</text>
</comment>
<evidence type="ECO:0000256" key="8">
    <source>
        <dbReference type="ARBA" id="ARBA00023136"/>
    </source>
</evidence>
<feature type="repeat" description="Solcar" evidence="9">
    <location>
        <begin position="202"/>
        <end position="305"/>
    </location>
</feature>
<dbReference type="GeneID" id="90071450"/>
<dbReference type="AlphaFoldDB" id="A0AAV5QFG5"/>
<dbReference type="EMBL" id="BTFZ01000001">
    <property type="protein sequence ID" value="GMM33471.1"/>
    <property type="molecule type" value="Genomic_DNA"/>
</dbReference>
<evidence type="ECO:0000256" key="3">
    <source>
        <dbReference type="ARBA" id="ARBA00022692"/>
    </source>
</evidence>
<gene>
    <name evidence="11" type="ORF">DASC09_007960</name>
</gene>
<keyword evidence="2 10" id="KW-0813">Transport</keyword>
<feature type="repeat" description="Solcar" evidence="9">
    <location>
        <begin position="107"/>
        <end position="192"/>
    </location>
</feature>
<keyword evidence="3 9" id="KW-0812">Transmembrane</keyword>
<organism evidence="11 12">
    <name type="scientific">Saccharomycopsis crataegensis</name>
    <dbReference type="NCBI Taxonomy" id="43959"/>
    <lineage>
        <taxon>Eukaryota</taxon>
        <taxon>Fungi</taxon>
        <taxon>Dikarya</taxon>
        <taxon>Ascomycota</taxon>
        <taxon>Saccharomycotina</taxon>
        <taxon>Saccharomycetes</taxon>
        <taxon>Saccharomycopsidaceae</taxon>
        <taxon>Saccharomycopsis</taxon>
    </lineage>
</organism>
<dbReference type="SUPFAM" id="SSF103506">
    <property type="entry name" value="Mitochondrial carrier"/>
    <property type="match status" value="1"/>
</dbReference>
<dbReference type="GO" id="GO:0005743">
    <property type="term" value="C:mitochondrial inner membrane"/>
    <property type="evidence" value="ECO:0007669"/>
    <property type="project" value="UniProtKB-SubCell"/>
</dbReference>
<proteinExistence type="inferred from homology"/>
<evidence type="ECO:0000256" key="1">
    <source>
        <dbReference type="ARBA" id="ARBA00004448"/>
    </source>
</evidence>
<feature type="repeat" description="Solcar" evidence="9">
    <location>
        <begin position="11"/>
        <end position="99"/>
    </location>
</feature>
<dbReference type="Pfam" id="PF00153">
    <property type="entry name" value="Mito_carr"/>
    <property type="match status" value="3"/>
</dbReference>